<proteinExistence type="predicted"/>
<accession>A0A9P0BT33</accession>
<organism evidence="2 3">
    <name type="scientific">Chrysodeixis includens</name>
    <name type="common">Soybean looper</name>
    <name type="synonym">Pseudoplusia includens</name>
    <dbReference type="NCBI Taxonomy" id="689277"/>
    <lineage>
        <taxon>Eukaryota</taxon>
        <taxon>Metazoa</taxon>
        <taxon>Ecdysozoa</taxon>
        <taxon>Arthropoda</taxon>
        <taxon>Hexapoda</taxon>
        <taxon>Insecta</taxon>
        <taxon>Pterygota</taxon>
        <taxon>Neoptera</taxon>
        <taxon>Endopterygota</taxon>
        <taxon>Lepidoptera</taxon>
        <taxon>Glossata</taxon>
        <taxon>Ditrysia</taxon>
        <taxon>Noctuoidea</taxon>
        <taxon>Noctuidae</taxon>
        <taxon>Plusiinae</taxon>
        <taxon>Chrysodeixis</taxon>
    </lineage>
</organism>
<dbReference type="EMBL" id="LR824023">
    <property type="protein sequence ID" value="CAH0594072.1"/>
    <property type="molecule type" value="Genomic_DNA"/>
</dbReference>
<name>A0A9P0BT33_CHRIL</name>
<evidence type="ECO:0000256" key="1">
    <source>
        <dbReference type="SAM" id="SignalP"/>
    </source>
</evidence>
<feature type="signal peptide" evidence="1">
    <location>
        <begin position="1"/>
        <end position="17"/>
    </location>
</feature>
<keyword evidence="3" id="KW-1185">Reference proteome</keyword>
<dbReference type="Proteomes" id="UP001154114">
    <property type="component" value="Chromosome 20"/>
</dbReference>
<sequence length="295" mass="33291">MFLKLTVLCLLAACAYGAWSPNIKVRWNLSLGNDAFVKMPRDKAEITKDNWVKKDRPAGPAGLESLELWCPVKDYSFCTLLDDTGYAAGIQVGVAKSRVKEIKYDPATTGFTTWTTTLNGATVEYYTIQLYFISADILKTSKESRLAARKADRMLQYDNIWMTGYNGKLFALPLDTSLLGTNKSDFTKQACVPWMGTHYYYKMSKDTTCAADTLFPWFPLVDSNQVIGLGFMSFMKYEVDKNVTDYFEHPDENAVKMIVENGPQCLYDLARDFGVLTMHVYLIESPRQIGCALFG</sequence>
<keyword evidence="1" id="KW-0732">Signal</keyword>
<protein>
    <submittedName>
        <fullName evidence="2">Uncharacterized protein</fullName>
    </submittedName>
</protein>
<dbReference type="AlphaFoldDB" id="A0A9P0BT33"/>
<gene>
    <name evidence="2" type="ORF">CINC_LOCUS6071</name>
</gene>
<feature type="chain" id="PRO_5040152598" evidence="1">
    <location>
        <begin position="18"/>
        <end position="295"/>
    </location>
</feature>
<evidence type="ECO:0000313" key="2">
    <source>
        <dbReference type="EMBL" id="CAH0594072.1"/>
    </source>
</evidence>
<reference evidence="2" key="1">
    <citation type="submission" date="2021-12" db="EMBL/GenBank/DDBJ databases">
        <authorList>
            <person name="King R."/>
        </authorList>
    </citation>
    <scope>NUCLEOTIDE SEQUENCE</scope>
</reference>
<evidence type="ECO:0000313" key="3">
    <source>
        <dbReference type="Proteomes" id="UP001154114"/>
    </source>
</evidence>
<dbReference type="OrthoDB" id="7771330at2759"/>